<evidence type="ECO:0000256" key="3">
    <source>
        <dbReference type="ARBA" id="ARBA00012958"/>
    </source>
</evidence>
<dbReference type="Gene3D" id="3.30.230.10">
    <property type="match status" value="1"/>
</dbReference>
<dbReference type="NCBIfam" id="TIGR01219">
    <property type="entry name" value="Pmev_kin_ERG8"/>
    <property type="match status" value="1"/>
</dbReference>
<proteinExistence type="inferred from homology"/>
<evidence type="ECO:0000256" key="11">
    <source>
        <dbReference type="ARBA" id="ARBA00023221"/>
    </source>
</evidence>
<keyword evidence="8" id="KW-0067">ATP-binding</keyword>
<reference evidence="15" key="1">
    <citation type="submission" date="2023-04" db="EMBL/GenBank/DDBJ databases">
        <title>Ambrosiozyma monospora NBRC 1965.</title>
        <authorList>
            <person name="Ichikawa N."/>
            <person name="Sato H."/>
            <person name="Tonouchi N."/>
        </authorList>
    </citation>
    <scope>NUCLEOTIDE SEQUENCE</scope>
    <source>
        <strain evidence="15">NBRC 1965</strain>
    </source>
</reference>
<evidence type="ECO:0000313" key="15">
    <source>
        <dbReference type="EMBL" id="GMG22052.1"/>
    </source>
</evidence>
<protein>
    <recommendedName>
        <fullName evidence="3 13">Phosphomevalonate kinase</fullName>
        <ecNumber evidence="3 13">2.7.4.2</ecNumber>
    </recommendedName>
</protein>
<dbReference type="Gene3D" id="3.30.70.890">
    <property type="entry name" value="GHMP kinase, C-terminal domain"/>
    <property type="match status" value="1"/>
</dbReference>
<keyword evidence="6" id="KW-0547">Nucleotide-binding</keyword>
<dbReference type="AlphaFoldDB" id="A0A9W6YQF1"/>
<evidence type="ECO:0000256" key="1">
    <source>
        <dbReference type="ARBA" id="ARBA00005017"/>
    </source>
</evidence>
<comment type="similarity">
    <text evidence="2 13">Belongs to the GHMP kinase family. Mevalonate kinase subfamily.</text>
</comment>
<evidence type="ECO:0000256" key="6">
    <source>
        <dbReference type="ARBA" id="ARBA00022741"/>
    </source>
</evidence>
<dbReference type="PANTHER" id="PTHR31814">
    <property type="match status" value="1"/>
</dbReference>
<dbReference type="InterPro" id="IPR036554">
    <property type="entry name" value="GHMP_kinase_C_sf"/>
</dbReference>
<name>A0A9W6YQF1_AMBMO</name>
<dbReference type="OrthoDB" id="10262935at2759"/>
<evidence type="ECO:0000256" key="10">
    <source>
        <dbReference type="ARBA" id="ARBA00023098"/>
    </source>
</evidence>
<dbReference type="Pfam" id="PF00288">
    <property type="entry name" value="GHMP_kinases_N"/>
    <property type="match status" value="1"/>
</dbReference>
<comment type="catalytic activity">
    <reaction evidence="12">
        <text>(R)-5-phosphomevalonate + ATP = (R)-5-diphosphomevalonate + ADP</text>
        <dbReference type="Rhea" id="RHEA:16341"/>
        <dbReference type="ChEBI" id="CHEBI:30616"/>
        <dbReference type="ChEBI" id="CHEBI:57557"/>
        <dbReference type="ChEBI" id="CHEBI:58146"/>
        <dbReference type="ChEBI" id="CHEBI:456216"/>
        <dbReference type="EC" id="2.7.4.2"/>
    </reaction>
    <physiologicalReaction direction="left-to-right" evidence="12">
        <dbReference type="Rhea" id="RHEA:16342"/>
    </physiologicalReaction>
</comment>
<dbReference type="GO" id="GO:0005777">
    <property type="term" value="C:peroxisome"/>
    <property type="evidence" value="ECO:0007669"/>
    <property type="project" value="TreeGrafter"/>
</dbReference>
<evidence type="ECO:0000256" key="4">
    <source>
        <dbReference type="ARBA" id="ARBA00022516"/>
    </source>
</evidence>
<keyword evidence="10 13" id="KW-0443">Lipid metabolism</keyword>
<dbReference type="GO" id="GO:0005524">
    <property type="term" value="F:ATP binding"/>
    <property type="evidence" value="ECO:0007669"/>
    <property type="project" value="UniProtKB-UniRule"/>
</dbReference>
<evidence type="ECO:0000256" key="7">
    <source>
        <dbReference type="ARBA" id="ARBA00022777"/>
    </source>
</evidence>
<dbReference type="GO" id="GO:0006696">
    <property type="term" value="P:ergosterol biosynthetic process"/>
    <property type="evidence" value="ECO:0007669"/>
    <property type="project" value="TreeGrafter"/>
</dbReference>
<dbReference type="Proteomes" id="UP001165063">
    <property type="component" value="Unassembled WGS sequence"/>
</dbReference>
<dbReference type="EC" id="2.7.4.2" evidence="3 13"/>
<keyword evidence="9 13" id="KW-0752">Steroid biosynthesis</keyword>
<dbReference type="GO" id="GO:0019287">
    <property type="term" value="P:isopentenyl diphosphate biosynthetic process, mevalonate pathway"/>
    <property type="evidence" value="ECO:0007669"/>
    <property type="project" value="UniProtKB-UniRule"/>
</dbReference>
<keyword evidence="11 13" id="KW-0753">Steroid metabolism</keyword>
<keyword evidence="7 13" id="KW-0418">Kinase</keyword>
<evidence type="ECO:0000256" key="13">
    <source>
        <dbReference type="PIRNR" id="PIRNR017288"/>
    </source>
</evidence>
<sequence>MTQTRIFSAPGKALLAGGYLVLDASYEAFVVALSSRMHAATSVQKTHDTTSITVKSPQFKEGEWSFKIDLTEFKQNKASLKEKDGRRNPFVESTISTILSYIQPIENYNITITIFSDSGYHSQVDSVPQSSTNKSRTFQYHSAPITEVSKTGLGSSAGLVTSLTVALLSCYNSKLDIKDEATLLKVHNLAQVAHCLAQGKVGSGFDVATATFGSIVYRRFNPSLINGLSAIEDRSKFSEALVKLVDETDWKITHNKCCLPSGIKLLMGDIVGGSETPKLVTKVLAWRKAEPEKSLELWTNLNNANMSLVSVLQNLQTISKQNPERYQLLLKYLNSHSAIEINQAASEKKLEFSELEDVIVAIRKIRKYLKQMTLATGAEIEPEEQTQLLDDTETLTGCLGGVVPGAGGYDAICILVGEESVKKISDLTKGQEKFKSVKWLDLEEQAEGIIEEDPNDFDGLI</sequence>
<dbReference type="GO" id="GO:0004631">
    <property type="term" value="F:phosphomevalonate kinase activity"/>
    <property type="evidence" value="ECO:0007669"/>
    <property type="project" value="UniProtKB-UniRule"/>
</dbReference>
<dbReference type="InterPro" id="IPR035102">
    <property type="entry name" value="Phosphomevalonate_kinase"/>
</dbReference>
<dbReference type="SUPFAM" id="SSF54211">
    <property type="entry name" value="Ribosomal protein S5 domain 2-like"/>
    <property type="match status" value="1"/>
</dbReference>
<keyword evidence="4 13" id="KW-0444">Lipid biosynthesis</keyword>
<comment type="pathway">
    <text evidence="1 13">Isoprenoid biosynthesis; isopentenyl diphosphate biosynthesis via mevalonate pathway; isopentenyl diphosphate from (R)-mevalonate: step 2/3.</text>
</comment>
<evidence type="ECO:0000256" key="9">
    <source>
        <dbReference type="ARBA" id="ARBA00022955"/>
    </source>
</evidence>
<evidence type="ECO:0000256" key="8">
    <source>
        <dbReference type="ARBA" id="ARBA00022840"/>
    </source>
</evidence>
<evidence type="ECO:0000256" key="5">
    <source>
        <dbReference type="ARBA" id="ARBA00022679"/>
    </source>
</evidence>
<dbReference type="FunFam" id="3.30.230.10:FF:000101">
    <property type="entry name" value="Phosphomevalonate kinase"/>
    <property type="match status" value="1"/>
</dbReference>
<dbReference type="GO" id="GO:0010142">
    <property type="term" value="P:farnesyl diphosphate biosynthetic process, mevalonate pathway"/>
    <property type="evidence" value="ECO:0007669"/>
    <property type="project" value="TreeGrafter"/>
</dbReference>
<keyword evidence="5 13" id="KW-0808">Transferase</keyword>
<dbReference type="PIRSF" id="PIRSF017288">
    <property type="entry name" value="PMK_GHMP_euk"/>
    <property type="match status" value="1"/>
</dbReference>
<comment type="caution">
    <text evidence="15">The sequence shown here is derived from an EMBL/GenBank/DDBJ whole genome shotgun (WGS) entry which is preliminary data.</text>
</comment>
<evidence type="ECO:0000256" key="2">
    <source>
        <dbReference type="ARBA" id="ARBA00006495"/>
    </source>
</evidence>
<organism evidence="15 16">
    <name type="scientific">Ambrosiozyma monospora</name>
    <name type="common">Yeast</name>
    <name type="synonym">Endomycopsis monosporus</name>
    <dbReference type="NCBI Taxonomy" id="43982"/>
    <lineage>
        <taxon>Eukaryota</taxon>
        <taxon>Fungi</taxon>
        <taxon>Dikarya</taxon>
        <taxon>Ascomycota</taxon>
        <taxon>Saccharomycotina</taxon>
        <taxon>Pichiomycetes</taxon>
        <taxon>Pichiales</taxon>
        <taxon>Pichiaceae</taxon>
        <taxon>Ambrosiozyma</taxon>
    </lineage>
</organism>
<dbReference type="PANTHER" id="PTHR31814:SF2">
    <property type="entry name" value="PHOSPHOMEVALONATE KINASE"/>
    <property type="match status" value="1"/>
</dbReference>
<dbReference type="InterPro" id="IPR014721">
    <property type="entry name" value="Ribsml_uS5_D2-typ_fold_subgr"/>
</dbReference>
<evidence type="ECO:0000256" key="12">
    <source>
        <dbReference type="ARBA" id="ARBA00029326"/>
    </source>
</evidence>
<feature type="domain" description="GHMP kinase N-terminal" evidence="14">
    <location>
        <begin position="150"/>
        <end position="213"/>
    </location>
</feature>
<evidence type="ECO:0000259" key="14">
    <source>
        <dbReference type="Pfam" id="PF00288"/>
    </source>
</evidence>
<dbReference type="InterPro" id="IPR006204">
    <property type="entry name" value="GHMP_kinase_N_dom"/>
</dbReference>
<keyword evidence="16" id="KW-1185">Reference proteome</keyword>
<dbReference type="InterPro" id="IPR020568">
    <property type="entry name" value="Ribosomal_Su5_D2-typ_SF"/>
</dbReference>
<gene>
    <name evidence="15" type="ORF">Amon01_000246200</name>
</gene>
<dbReference type="InterPro" id="IPR016005">
    <property type="entry name" value="Erg8"/>
</dbReference>
<accession>A0A9W6YQF1</accession>
<evidence type="ECO:0000313" key="16">
    <source>
        <dbReference type="Proteomes" id="UP001165063"/>
    </source>
</evidence>
<dbReference type="EMBL" id="BSXU01000899">
    <property type="protein sequence ID" value="GMG22052.1"/>
    <property type="molecule type" value="Genomic_DNA"/>
</dbReference>